<protein>
    <submittedName>
        <fullName evidence="1">Uncharacterized protein</fullName>
    </submittedName>
</protein>
<accession>A0ABU4UC20</accession>
<sequence length="146" mass="16759">MKNSCLAVRLNATGKQGAALPFPCAATLFADPNQPFFPIEKSRNHAEATMKADDVEFLVGMAVQLDETIRKLVIDEQEIFEKLGDARVQELKAFWNQEFTDEEEQDFKRSLDYWDKILIRTWANAQRARQTRAQVGQTLMKLNSHL</sequence>
<organism evidence="1 2">
    <name type="scientific">Methylomonas defluvii</name>
    <dbReference type="NCBI Taxonomy" id="3045149"/>
    <lineage>
        <taxon>Bacteria</taxon>
        <taxon>Pseudomonadati</taxon>
        <taxon>Pseudomonadota</taxon>
        <taxon>Gammaproteobacteria</taxon>
        <taxon>Methylococcales</taxon>
        <taxon>Methylococcaceae</taxon>
        <taxon>Methylomonas</taxon>
    </lineage>
</organism>
<evidence type="ECO:0000313" key="1">
    <source>
        <dbReference type="EMBL" id="MDX8127006.1"/>
    </source>
</evidence>
<gene>
    <name evidence="1" type="ORF">QLH52_06925</name>
</gene>
<comment type="caution">
    <text evidence="1">The sequence shown here is derived from an EMBL/GenBank/DDBJ whole genome shotgun (WGS) entry which is preliminary data.</text>
</comment>
<evidence type="ECO:0000313" key="2">
    <source>
        <dbReference type="Proteomes" id="UP001284537"/>
    </source>
</evidence>
<proteinExistence type="predicted"/>
<name>A0ABU4UC20_9GAMM</name>
<keyword evidence="2" id="KW-1185">Reference proteome</keyword>
<dbReference type="Proteomes" id="UP001284537">
    <property type="component" value="Unassembled WGS sequence"/>
</dbReference>
<dbReference type="RefSeq" id="WP_319961038.1">
    <property type="nucleotide sequence ID" value="NZ_JAXARY010000005.1"/>
</dbReference>
<reference evidence="1 2" key="1">
    <citation type="submission" date="2023-11" db="EMBL/GenBank/DDBJ databases">
        <authorList>
            <person name="Ouyang M.-Y."/>
        </authorList>
    </citation>
    <scope>NUCLEOTIDE SEQUENCE [LARGE SCALE GENOMIC DNA]</scope>
    <source>
        <strain evidence="1 2">OY6</strain>
    </source>
</reference>
<dbReference type="EMBL" id="JAXARY010000005">
    <property type="protein sequence ID" value="MDX8127006.1"/>
    <property type="molecule type" value="Genomic_DNA"/>
</dbReference>